<evidence type="ECO:0000256" key="7">
    <source>
        <dbReference type="SAM" id="Phobius"/>
    </source>
</evidence>
<dbReference type="InterPro" id="IPR023408">
    <property type="entry name" value="MscS_beta-dom_sf"/>
</dbReference>
<dbReference type="AlphaFoldDB" id="A0A450YER4"/>
<dbReference type="Gene3D" id="2.30.30.60">
    <property type="match status" value="1"/>
</dbReference>
<keyword evidence="3 7" id="KW-0812">Transmembrane</keyword>
<evidence type="ECO:0000256" key="6">
    <source>
        <dbReference type="ARBA" id="ARBA00023136"/>
    </source>
</evidence>
<comment type="similarity">
    <text evidence="2">Belongs to the leucine-binding protein family.</text>
</comment>
<feature type="transmembrane region" description="Helical" evidence="7">
    <location>
        <begin position="826"/>
        <end position="846"/>
    </location>
</feature>
<dbReference type="GO" id="GO:0016020">
    <property type="term" value="C:membrane"/>
    <property type="evidence" value="ECO:0007669"/>
    <property type="project" value="UniProtKB-SubCell"/>
</dbReference>
<feature type="transmembrane region" description="Helical" evidence="7">
    <location>
        <begin position="724"/>
        <end position="742"/>
    </location>
</feature>
<dbReference type="PANTHER" id="PTHR47151:SF2">
    <property type="entry name" value="AMINO ACID BINDING PROTEIN"/>
    <property type="match status" value="1"/>
</dbReference>
<feature type="transmembrane region" description="Helical" evidence="7">
    <location>
        <begin position="45"/>
        <end position="66"/>
    </location>
</feature>
<sequence length="1057" mass="119438">MGGLTFPFAISKAMHSRRDFPWGGARDGDPSHAMRMFRQSGYMRLVWFCCVLLVMVMVVSEGWASAGDDWAPSGICRYPAGFSKEGSDDAIIVALAGPLRTEKGREMLRGTTLRIEEANRAGGVAGKEIVLLRCDDGIDPKSAASDKEKKWQEVANAVADSEALVVVGHRSSNASIAAGKIYRERRIVAITGTAQADEVTQGNAWYFRTIPQTSRYLENMVHYANQVLRYRKFAVIHIDNPFGKSLRASFEDALRNDGMENVGTWRLPAEGTGVEERVSSIVDALSAKNPDAVFLAIDDENAIPVIREIKERGLDIHILGSVNISKNTFPILFQNFPKEEEKPGYYTDGILAAAYFMFDISGRSADEFVNTYEEKFPGHRASTGAISTYDAAGLSIRAIEETYLHGKNKEERRANIRDYVASLNKESGSFYEGAMGRASFDEEGNSIRDIPMALLSNRKIISAPIQIVEITDPKELDILKRRVEHREFDGSRGHVFKVASKDEVEFFNKINAVYSGVRINGITEIDAEDLTYDLDAHLWFRFDEDPDLDIHGAENEEGESQVEYLGNIEFLNAVGEVGVIKEKSQESGERMGELGYSLYRIQGRFRALFEPEFYTHGERTLELNFRHRNLPRKRLIFVQDILSIYEFGEDYLDDREMKRRILNPSTGWEIGKMTHHLDIMNVSTLGDPKLFGERSDQVEFSRHNSNIVIREIGVSIFGFSPSNFLLHLISLGILILVLFILYLRHWRYLRSNWLSNPIIFVVLLILAELSILNWNSESMNLSYLNFVTKFTDILWWIVLGMILSFATKVFMFAPLEEKTGRKIPTIIPRMTAFTIYLFMLFGVAAFVFDYKITSLLATSGLLAMIIGLAVQSNLSNIFSGIALNLEHPFRIGDWVRIADFEEGKVINVTWRSVRIRTPDNHIVSIPNTTAAETVTHNFTPRSAQEAKKGLTRFEEEKSILGFVVHTRLEENPSDVKKVLREAVGEIAMHNPGILLEPEPVIRFSGIHEQQAGGFVARYEILVSIRDYQKKKAYGDRIWHGIWNRLDESGRLQSAFAG</sequence>
<feature type="domain" description="Leucine-binding protein" evidence="9">
    <location>
        <begin position="91"/>
        <end position="445"/>
    </location>
</feature>
<evidence type="ECO:0000256" key="4">
    <source>
        <dbReference type="ARBA" id="ARBA00022729"/>
    </source>
</evidence>
<evidence type="ECO:0000313" key="10">
    <source>
        <dbReference type="EMBL" id="VFK40050.1"/>
    </source>
</evidence>
<evidence type="ECO:0000256" key="1">
    <source>
        <dbReference type="ARBA" id="ARBA00004370"/>
    </source>
</evidence>
<evidence type="ECO:0000256" key="2">
    <source>
        <dbReference type="ARBA" id="ARBA00010062"/>
    </source>
</evidence>
<dbReference type="InterPro" id="IPR028082">
    <property type="entry name" value="Peripla_BP_I"/>
</dbReference>
<feature type="domain" description="Mechanosensitive ion channel MscS" evidence="8">
    <location>
        <begin position="874"/>
        <end position="939"/>
    </location>
</feature>
<dbReference type="InterPro" id="IPR010920">
    <property type="entry name" value="LSM_dom_sf"/>
</dbReference>
<keyword evidence="4" id="KW-0732">Signal</keyword>
<evidence type="ECO:0000256" key="5">
    <source>
        <dbReference type="ARBA" id="ARBA00022989"/>
    </source>
</evidence>
<dbReference type="PANTHER" id="PTHR47151">
    <property type="entry name" value="LEU/ILE/VAL-BINDING ABC TRANSPORTER SUBUNIT"/>
    <property type="match status" value="1"/>
</dbReference>
<dbReference type="Pfam" id="PF00924">
    <property type="entry name" value="MS_channel_2nd"/>
    <property type="match status" value="1"/>
</dbReference>
<dbReference type="GO" id="GO:0008381">
    <property type="term" value="F:mechanosensitive monoatomic ion channel activity"/>
    <property type="evidence" value="ECO:0007669"/>
    <property type="project" value="UniProtKB-ARBA"/>
</dbReference>
<keyword evidence="5 7" id="KW-1133">Transmembrane helix</keyword>
<dbReference type="InterPro" id="IPR028081">
    <property type="entry name" value="Leu-bd"/>
</dbReference>
<dbReference type="Gene3D" id="3.40.50.2300">
    <property type="match status" value="2"/>
</dbReference>
<protein>
    <submittedName>
        <fullName evidence="10">ABC-type branched-chain amino acid transport system, substrate-binding protein</fullName>
    </submittedName>
</protein>
<evidence type="ECO:0000259" key="8">
    <source>
        <dbReference type="Pfam" id="PF00924"/>
    </source>
</evidence>
<evidence type="ECO:0000256" key="3">
    <source>
        <dbReference type="ARBA" id="ARBA00022692"/>
    </source>
</evidence>
<organism evidence="10">
    <name type="scientific">Candidatus Kentrum sp. TC</name>
    <dbReference type="NCBI Taxonomy" id="2126339"/>
    <lineage>
        <taxon>Bacteria</taxon>
        <taxon>Pseudomonadati</taxon>
        <taxon>Pseudomonadota</taxon>
        <taxon>Gammaproteobacteria</taxon>
        <taxon>Candidatus Kentrum</taxon>
    </lineage>
</organism>
<dbReference type="Pfam" id="PF13458">
    <property type="entry name" value="Peripla_BP_6"/>
    <property type="match status" value="1"/>
</dbReference>
<dbReference type="Gene3D" id="1.10.287.1260">
    <property type="match status" value="1"/>
</dbReference>
<evidence type="ECO:0000259" key="9">
    <source>
        <dbReference type="Pfam" id="PF13458"/>
    </source>
</evidence>
<gene>
    <name evidence="10" type="ORF">BECKTC1821D_GA0114238_100837</name>
</gene>
<proteinExistence type="inferred from homology"/>
<feature type="transmembrane region" description="Helical" evidence="7">
    <location>
        <begin position="852"/>
        <end position="870"/>
    </location>
</feature>
<keyword evidence="6 7" id="KW-0472">Membrane</keyword>
<dbReference type="InterPro" id="IPR006685">
    <property type="entry name" value="MscS_channel_2nd"/>
</dbReference>
<reference evidence="10" key="1">
    <citation type="submission" date="2019-02" db="EMBL/GenBank/DDBJ databases">
        <authorList>
            <person name="Gruber-Vodicka R. H."/>
            <person name="Seah K. B. B."/>
        </authorList>
    </citation>
    <scope>NUCLEOTIDE SEQUENCE</scope>
    <source>
        <strain evidence="10">BECK_BZ123</strain>
    </source>
</reference>
<feature type="transmembrane region" description="Helical" evidence="7">
    <location>
        <begin position="793"/>
        <end position="814"/>
    </location>
</feature>
<dbReference type="SUPFAM" id="SSF50182">
    <property type="entry name" value="Sm-like ribonucleoproteins"/>
    <property type="match status" value="1"/>
</dbReference>
<accession>A0A450YER4</accession>
<comment type="subcellular location">
    <subcellularLocation>
        <location evidence="1">Membrane</location>
    </subcellularLocation>
</comment>
<name>A0A450YER4_9GAMM</name>
<feature type="transmembrane region" description="Helical" evidence="7">
    <location>
        <begin position="754"/>
        <end position="773"/>
    </location>
</feature>
<dbReference type="EMBL" id="CAADFS010000008">
    <property type="protein sequence ID" value="VFK40050.1"/>
    <property type="molecule type" value="Genomic_DNA"/>
</dbReference>
<dbReference type="SUPFAM" id="SSF53822">
    <property type="entry name" value="Periplasmic binding protein-like I"/>
    <property type="match status" value="1"/>
</dbReference>